<dbReference type="GO" id="GO:0020037">
    <property type="term" value="F:heme binding"/>
    <property type="evidence" value="ECO:0007669"/>
    <property type="project" value="InterPro"/>
</dbReference>
<evidence type="ECO:0000313" key="3">
    <source>
        <dbReference type="Proteomes" id="UP000177791"/>
    </source>
</evidence>
<comment type="caution">
    <text evidence="2">The sequence shown here is derived from an EMBL/GenBank/DDBJ whole genome shotgun (WGS) entry which is preliminary data.</text>
</comment>
<sequence>MHGSIITLLKRYVQTQYDHSTWVKLMELSGLDTVVFDHKTVYPDEHMYALVGHAAEMTGIPAGELHEKFGEYLVPDLMYMYQKMVKPEWKTLDMIEHTEQTMHKQVRLEHTQNMPPVLNVTRLGANELVIDYVSPRRMGGLAVGIVRGLATYFDESDLIDVQPTTSEDGERVRIHVRRSSL</sequence>
<dbReference type="RefSeq" id="WP_070733411.1">
    <property type="nucleotide sequence ID" value="NZ_MDZC01000046.1"/>
</dbReference>
<dbReference type="InterPro" id="IPR024096">
    <property type="entry name" value="NO_sig/Golgi_transp_ligand-bd"/>
</dbReference>
<dbReference type="InterPro" id="IPR038158">
    <property type="entry name" value="H-NOX_domain_sf"/>
</dbReference>
<evidence type="ECO:0000313" key="2">
    <source>
        <dbReference type="EMBL" id="OGX86830.1"/>
    </source>
</evidence>
<gene>
    <name evidence="2" type="ORF">BEN48_00215</name>
</gene>
<accession>A0A1G1T7H8</accession>
<organism evidence="2 3">
    <name type="scientific">Hymenobacter glacialis</name>
    <dbReference type="NCBI Taxonomy" id="1908236"/>
    <lineage>
        <taxon>Bacteria</taxon>
        <taxon>Pseudomonadati</taxon>
        <taxon>Bacteroidota</taxon>
        <taxon>Cytophagia</taxon>
        <taxon>Cytophagales</taxon>
        <taxon>Hymenobacteraceae</taxon>
        <taxon>Hymenobacter</taxon>
    </lineage>
</organism>
<dbReference type="InterPro" id="IPR011644">
    <property type="entry name" value="Heme_NO-bd"/>
</dbReference>
<dbReference type="Proteomes" id="UP000177791">
    <property type="component" value="Unassembled WGS sequence"/>
</dbReference>
<feature type="domain" description="Heme NO-binding" evidence="1">
    <location>
        <begin position="3"/>
        <end position="155"/>
    </location>
</feature>
<dbReference type="EMBL" id="MDZC01000046">
    <property type="protein sequence ID" value="OGX86830.1"/>
    <property type="molecule type" value="Genomic_DNA"/>
</dbReference>
<dbReference type="PANTHER" id="PTHR45655">
    <property type="entry name" value="GUANYLATE CYCLASE SOLUBLE SUBUNIT BETA-2"/>
    <property type="match status" value="1"/>
</dbReference>
<dbReference type="OrthoDB" id="7266652at2"/>
<dbReference type="STRING" id="1908236.BEN48_00215"/>
<dbReference type="Gene3D" id="3.90.1520.10">
    <property type="entry name" value="H-NOX domain"/>
    <property type="match status" value="1"/>
</dbReference>
<proteinExistence type="predicted"/>
<dbReference type="Pfam" id="PF07700">
    <property type="entry name" value="HNOB"/>
    <property type="match status" value="1"/>
</dbReference>
<name>A0A1G1T7H8_9BACT</name>
<dbReference type="SUPFAM" id="SSF111126">
    <property type="entry name" value="Ligand-binding domain in the NO signalling and Golgi transport"/>
    <property type="match status" value="1"/>
</dbReference>
<dbReference type="AlphaFoldDB" id="A0A1G1T7H8"/>
<keyword evidence="3" id="KW-1185">Reference proteome</keyword>
<protein>
    <recommendedName>
        <fullName evidence="1">Heme NO-binding domain-containing protein</fullName>
    </recommendedName>
</protein>
<dbReference type="PANTHER" id="PTHR45655:SF13">
    <property type="entry name" value="SOLUBLE GUANYLATE CYCLASE GCY-32-RELATED"/>
    <property type="match status" value="1"/>
</dbReference>
<reference evidence="2 3" key="1">
    <citation type="submission" date="2016-08" db="EMBL/GenBank/DDBJ databases">
        <title>Hymenobacter coccineus sp. nov., Hymenobacter lapidarius sp. nov. and Hymenobacter glacialis sp. nov., isolated from Antarctic soil.</title>
        <authorList>
            <person name="Sedlacek I."/>
            <person name="Kralova S."/>
            <person name="Kyrova K."/>
            <person name="Maslanova I."/>
            <person name="Stankova E."/>
            <person name="Vrbovska V."/>
            <person name="Nemec M."/>
            <person name="Bartak M."/>
            <person name="Svec P."/>
            <person name="Busse H.-J."/>
            <person name="Pantucek R."/>
        </authorList>
    </citation>
    <scope>NUCLEOTIDE SEQUENCE [LARGE SCALE GENOMIC DNA]</scope>
    <source>
        <strain evidence="2 3">CCM 8648</strain>
    </source>
</reference>
<evidence type="ECO:0000259" key="1">
    <source>
        <dbReference type="Pfam" id="PF07700"/>
    </source>
</evidence>